<dbReference type="Proteomes" id="UP000325440">
    <property type="component" value="Unassembled WGS sequence"/>
</dbReference>
<feature type="non-terminal residue" evidence="1">
    <location>
        <position position="1"/>
    </location>
</feature>
<keyword evidence="2" id="KW-1185">Reference proteome</keyword>
<sequence>VLQKICTKSQTPAVKTGQNKLKLKSGEVGLSDDRITFHLGQTLNQPESTNDSWPTSPTYFNVRPMCPPVSAMAFSRGAELSKQRKHLIKVQSSLQPSTDQVVGMVTGLPIAKTEDVFFIEVAKEYQDEKKVLQIEVRLPKQIGVVMVDAFTQCEESDFESNIKGGTVEKGGKGKKGKK</sequence>
<gene>
    <name evidence="1" type="ORF">CINCED_3A002303</name>
</gene>
<proteinExistence type="predicted"/>
<reference evidence="1 2" key="1">
    <citation type="submission" date="2019-08" db="EMBL/GenBank/DDBJ databases">
        <authorList>
            <person name="Alioto T."/>
            <person name="Alioto T."/>
            <person name="Gomez Garrido J."/>
        </authorList>
    </citation>
    <scope>NUCLEOTIDE SEQUENCE [LARGE SCALE GENOMIC DNA]</scope>
</reference>
<name>A0A5E4MLK8_9HEMI</name>
<organism evidence="1 2">
    <name type="scientific">Cinara cedri</name>
    <dbReference type="NCBI Taxonomy" id="506608"/>
    <lineage>
        <taxon>Eukaryota</taxon>
        <taxon>Metazoa</taxon>
        <taxon>Ecdysozoa</taxon>
        <taxon>Arthropoda</taxon>
        <taxon>Hexapoda</taxon>
        <taxon>Insecta</taxon>
        <taxon>Pterygota</taxon>
        <taxon>Neoptera</taxon>
        <taxon>Paraneoptera</taxon>
        <taxon>Hemiptera</taxon>
        <taxon>Sternorrhyncha</taxon>
        <taxon>Aphidomorpha</taxon>
        <taxon>Aphidoidea</taxon>
        <taxon>Aphididae</taxon>
        <taxon>Lachninae</taxon>
        <taxon>Cinara</taxon>
    </lineage>
</organism>
<protein>
    <submittedName>
        <fullName evidence="1">Uncharacterized protein</fullName>
    </submittedName>
</protein>
<accession>A0A5E4MLK8</accession>
<dbReference type="AlphaFoldDB" id="A0A5E4MLK8"/>
<dbReference type="EMBL" id="CABPRJ010000537">
    <property type="protein sequence ID" value="VVC30746.1"/>
    <property type="molecule type" value="Genomic_DNA"/>
</dbReference>
<evidence type="ECO:0000313" key="2">
    <source>
        <dbReference type="Proteomes" id="UP000325440"/>
    </source>
</evidence>
<evidence type="ECO:0000313" key="1">
    <source>
        <dbReference type="EMBL" id="VVC30746.1"/>
    </source>
</evidence>